<sequence length="380" mass="37872">MENSKTYKLYKSGKLWVIGAVAVAGVAVSANTTQVNADKVSNTDAQAVKTTDTVQDDKQAQLTASSTDQTKTDDTAKADNVSSTAEKSTVPTTDTSTAQSIQATSTVLPQVKAVALTSSVDPVASATSSSDDFGDNDDSNLPGGDAGSSSSSDNGSSNSSSDNSGTDTPTPTPGDDNDNGSTLPDDNSSSSSDNGGSSSSSDNGSSSSSTDNGGSSSDNGGSSSSSDNGGSNSSSDQGGSSNNGGTDNSDAGGLSSSNDTNTVPLTPPTPDKNDNGEINHVKPVEVTPDSSGNVVSVPTQVASVPSVARAVEAYNQVLTANDKDASNDKVVEAKQKLDDAVAKALPETHATQAKSSIGILSAVSGVLAMTGALIFKRFKN</sequence>
<feature type="compositionally biased region" description="Basic and acidic residues" evidence="2">
    <location>
        <begin position="271"/>
        <end position="283"/>
    </location>
</feature>
<evidence type="ECO:0000256" key="2">
    <source>
        <dbReference type="SAM" id="MobiDB-lite"/>
    </source>
</evidence>
<reference evidence="4 5" key="1">
    <citation type="submission" date="2019-12" db="EMBL/GenBank/DDBJ databases">
        <title>Complete genome sequence of Leuconostoc lactis strain AVN1 provides insights into metabolic potential.</title>
        <authorList>
            <person name="Besrour N."/>
            <person name="Najjari A."/>
            <person name="Fhoula I."/>
            <person name="Jaballah S."/>
            <person name="Klibi N."/>
            <person name="Ouzari H.I."/>
        </authorList>
    </citation>
    <scope>NUCLEOTIDE SEQUENCE [LARGE SCALE GENOMIC DNA]</scope>
    <source>
        <strain evidence="4 5">AVN1</strain>
    </source>
</reference>
<dbReference type="NCBIfam" id="NF035936">
    <property type="entry name" value="agg_sub_LPXTH"/>
    <property type="match status" value="1"/>
</dbReference>
<feature type="region of interest" description="Disordered" evidence="2">
    <location>
        <begin position="48"/>
        <end position="102"/>
    </location>
</feature>
<feature type="compositionally biased region" description="Low complexity" evidence="2">
    <location>
        <begin position="139"/>
        <end position="169"/>
    </location>
</feature>
<dbReference type="AlphaFoldDB" id="A0A6L7A930"/>
<dbReference type="Pfam" id="PF19258">
    <property type="entry name" value="KxYKxGKxW_sig"/>
    <property type="match status" value="1"/>
</dbReference>
<feature type="chain" id="PRO_5039006093" evidence="3">
    <location>
        <begin position="30"/>
        <end position="380"/>
    </location>
</feature>
<feature type="compositionally biased region" description="Low complexity" evidence="2">
    <location>
        <begin position="92"/>
        <end position="102"/>
    </location>
</feature>
<dbReference type="EMBL" id="WSZI01000001">
    <property type="protein sequence ID" value="MWN20538.1"/>
    <property type="molecule type" value="Genomic_DNA"/>
</dbReference>
<feature type="compositionally biased region" description="Low complexity" evidence="2">
    <location>
        <begin position="185"/>
        <end position="250"/>
    </location>
</feature>
<evidence type="ECO:0000313" key="4">
    <source>
        <dbReference type="EMBL" id="MWN20538.1"/>
    </source>
</evidence>
<dbReference type="NCBIfam" id="TIGR03715">
    <property type="entry name" value="KxYKxGKxW"/>
    <property type="match status" value="1"/>
</dbReference>
<protein>
    <submittedName>
        <fullName evidence="4">Serine-rich aggregation substance UasX</fullName>
    </submittedName>
</protein>
<evidence type="ECO:0000313" key="5">
    <source>
        <dbReference type="Proteomes" id="UP000478636"/>
    </source>
</evidence>
<organism evidence="4 5">
    <name type="scientific">Leuconostoc lactis</name>
    <dbReference type="NCBI Taxonomy" id="1246"/>
    <lineage>
        <taxon>Bacteria</taxon>
        <taxon>Bacillati</taxon>
        <taxon>Bacillota</taxon>
        <taxon>Bacilli</taxon>
        <taxon>Lactobacillales</taxon>
        <taxon>Lactobacillaceae</taxon>
        <taxon>Leuconostoc</taxon>
    </lineage>
</organism>
<gene>
    <name evidence="4" type="primary">uasX</name>
    <name evidence="4" type="ORF">GQS40_00085</name>
</gene>
<proteinExistence type="predicted"/>
<feature type="compositionally biased region" description="Polar residues" evidence="2">
    <location>
        <begin position="80"/>
        <end position="91"/>
    </location>
</feature>
<dbReference type="InterPro" id="IPR022263">
    <property type="entry name" value="KxYKxGKxW"/>
</dbReference>
<dbReference type="Proteomes" id="UP000478636">
    <property type="component" value="Unassembled WGS sequence"/>
</dbReference>
<feature type="compositionally biased region" description="Polar residues" evidence="2">
    <location>
        <begin position="254"/>
        <end position="264"/>
    </location>
</feature>
<evidence type="ECO:0000256" key="1">
    <source>
        <dbReference type="ARBA" id="ARBA00022729"/>
    </source>
</evidence>
<comment type="caution">
    <text evidence="4">The sequence shown here is derived from an EMBL/GenBank/DDBJ whole genome shotgun (WGS) entry which is preliminary data.</text>
</comment>
<feature type="signal peptide" evidence="3">
    <location>
        <begin position="1"/>
        <end position="29"/>
    </location>
</feature>
<evidence type="ECO:0000256" key="3">
    <source>
        <dbReference type="SAM" id="SignalP"/>
    </source>
</evidence>
<feature type="region of interest" description="Disordered" evidence="2">
    <location>
        <begin position="119"/>
        <end position="293"/>
    </location>
</feature>
<keyword evidence="1 3" id="KW-0732">Signal</keyword>
<accession>A0A6L7A930</accession>
<name>A0A6L7A930_LEULA</name>